<comment type="caution">
    <text evidence="8">The sequence shown here is derived from an EMBL/GenBank/DDBJ whole genome shotgun (WGS) entry which is preliminary data.</text>
</comment>
<dbReference type="GO" id="GO:0022857">
    <property type="term" value="F:transmembrane transporter activity"/>
    <property type="evidence" value="ECO:0007669"/>
    <property type="project" value="InterPro"/>
</dbReference>
<gene>
    <name evidence="8" type="primary">yjeM</name>
    <name evidence="8" type="ORF">LB941_04640</name>
</gene>
<evidence type="ECO:0000256" key="6">
    <source>
        <dbReference type="ARBA" id="ARBA00023136"/>
    </source>
</evidence>
<dbReference type="AlphaFoldDB" id="A0A9X2FLM2"/>
<feature type="transmembrane region" description="Helical" evidence="7">
    <location>
        <begin position="12"/>
        <end position="34"/>
    </location>
</feature>
<feature type="transmembrane region" description="Helical" evidence="7">
    <location>
        <begin position="84"/>
        <end position="115"/>
    </location>
</feature>
<feature type="transmembrane region" description="Helical" evidence="7">
    <location>
        <begin position="468"/>
        <end position="487"/>
    </location>
</feature>
<dbReference type="Proteomes" id="UP001139006">
    <property type="component" value="Unassembled WGS sequence"/>
</dbReference>
<sequence length="498" mass="54835">MDKKTAVKIKTSGLVLMIFSSIFGFSNSLTAFYQMGYSSIIWYIVTALLFFVPSALMFAEYGASFKAAKGGIFSWLRGSIGEKPAFIGTFIWLAAWVVWLVSSTQFLLVSISTMISGQDETQTWHVFGLNSDQTLGVLEVIFLCVVTLIASRGIKNIAKIASFCGIFTLGIAVVFIGCSMLIWLLNHGSLAEPLTKTSLITSPNTSFISPIAIISFIIYSLFAYGGLETMAGVIDSVDKPEKTFPRALIIAMVLMTLLYVLAIFLCGVSTNWQAILGKKNVNLANVEYVLINNMGLTVGTKLGLGHVAAVSLGKIFSQITAMSDVFGGLGAAFVMTYSPIKSFIEGCDQRLLPQKLTKMNKFNMPAAAMWTQTIIVCLITIFIALGGDAANQFYTILTDMMNVSSSAPYLFLVGAFPFFKMKQELDRPFVFYKSMRWTWIVTIVVWLVIAIGIIFTCIEPLLDGSYLTAFWTAFGPVFFGVVAWIFYTHAERKHVFDD</sequence>
<proteinExistence type="predicted"/>
<dbReference type="EMBL" id="JAIULA010000007">
    <property type="protein sequence ID" value="MCP0886623.1"/>
    <property type="molecule type" value="Genomic_DNA"/>
</dbReference>
<reference evidence="8 9" key="1">
    <citation type="journal article" date="2023" name="Int. J. Syst. Evol. Microbiol.">
        <title>Ligilactobacillus ubinensis sp. nov., a novel species isolated from the wild ferment of a durian fruit (Durio zibethinus).</title>
        <authorList>
            <person name="Heng Y.C."/>
            <person name="Menon N."/>
            <person name="Chen B."/>
            <person name="Loo B.Z.L."/>
            <person name="Wong G.W.J."/>
            <person name="Lim A.C.H."/>
            <person name="Silvaraju S."/>
            <person name="Kittelmann S."/>
        </authorList>
    </citation>
    <scope>NUCLEOTIDE SEQUENCE [LARGE SCALE GENOMIC DNA]</scope>
    <source>
        <strain evidence="8 9">WILCCON 0076</strain>
    </source>
</reference>
<feature type="transmembrane region" description="Helical" evidence="7">
    <location>
        <begin position="40"/>
        <end position="63"/>
    </location>
</feature>
<keyword evidence="2" id="KW-0813">Transport</keyword>
<feature type="transmembrane region" description="Helical" evidence="7">
    <location>
        <begin position="205"/>
        <end position="227"/>
    </location>
</feature>
<comment type="subcellular location">
    <subcellularLocation>
        <location evidence="1">Cell membrane</location>
        <topology evidence="1">Multi-pass membrane protein</topology>
    </subcellularLocation>
</comment>
<dbReference type="InterPro" id="IPR050367">
    <property type="entry name" value="APC_superfamily"/>
</dbReference>
<evidence type="ECO:0000256" key="5">
    <source>
        <dbReference type="ARBA" id="ARBA00022989"/>
    </source>
</evidence>
<feature type="transmembrane region" description="Helical" evidence="7">
    <location>
        <begin position="163"/>
        <end position="185"/>
    </location>
</feature>
<keyword evidence="9" id="KW-1185">Reference proteome</keyword>
<keyword evidence="3" id="KW-1003">Cell membrane</keyword>
<name>A0A9X2FLM2_9LACO</name>
<feature type="transmembrane region" description="Helical" evidence="7">
    <location>
        <begin position="393"/>
        <end position="416"/>
    </location>
</feature>
<evidence type="ECO:0000313" key="8">
    <source>
        <dbReference type="EMBL" id="MCP0886623.1"/>
    </source>
</evidence>
<dbReference type="PANTHER" id="PTHR42770:SF15">
    <property type="entry name" value="GLUTAMATE_GAMMA-AMINOBUTYRATE ANTIPORTER-RELATED"/>
    <property type="match status" value="1"/>
</dbReference>
<organism evidence="8 9">
    <name type="scientific">Ligilactobacillus ubinensis</name>
    <dbReference type="NCBI Taxonomy" id="2876789"/>
    <lineage>
        <taxon>Bacteria</taxon>
        <taxon>Bacillati</taxon>
        <taxon>Bacillota</taxon>
        <taxon>Bacilli</taxon>
        <taxon>Lactobacillales</taxon>
        <taxon>Lactobacillaceae</taxon>
        <taxon>Ligilactobacillus</taxon>
    </lineage>
</organism>
<protein>
    <submittedName>
        <fullName evidence="8">Glutamate/gamma-aminobutyrate family transporter YjeM</fullName>
    </submittedName>
</protein>
<dbReference type="GO" id="GO:0005886">
    <property type="term" value="C:plasma membrane"/>
    <property type="evidence" value="ECO:0007669"/>
    <property type="project" value="UniProtKB-SubCell"/>
</dbReference>
<evidence type="ECO:0000256" key="4">
    <source>
        <dbReference type="ARBA" id="ARBA00022692"/>
    </source>
</evidence>
<dbReference type="InterPro" id="IPR002293">
    <property type="entry name" value="AA/rel_permease1"/>
</dbReference>
<accession>A0A9X2FLM2</accession>
<dbReference type="Pfam" id="PF13520">
    <property type="entry name" value="AA_permease_2"/>
    <property type="match status" value="1"/>
</dbReference>
<feature type="transmembrane region" description="Helical" evidence="7">
    <location>
        <begin position="135"/>
        <end position="151"/>
    </location>
</feature>
<feature type="transmembrane region" description="Helical" evidence="7">
    <location>
        <begin position="365"/>
        <end position="387"/>
    </location>
</feature>
<dbReference type="PIRSF" id="PIRSF006060">
    <property type="entry name" value="AA_transporter"/>
    <property type="match status" value="1"/>
</dbReference>
<keyword evidence="5 7" id="KW-1133">Transmembrane helix</keyword>
<evidence type="ECO:0000313" key="9">
    <source>
        <dbReference type="Proteomes" id="UP001139006"/>
    </source>
</evidence>
<keyword evidence="4 7" id="KW-0812">Transmembrane</keyword>
<feature type="transmembrane region" description="Helical" evidence="7">
    <location>
        <begin position="437"/>
        <end position="462"/>
    </location>
</feature>
<dbReference type="PANTHER" id="PTHR42770">
    <property type="entry name" value="AMINO ACID TRANSPORTER-RELATED"/>
    <property type="match status" value="1"/>
</dbReference>
<evidence type="ECO:0000256" key="3">
    <source>
        <dbReference type="ARBA" id="ARBA00022475"/>
    </source>
</evidence>
<dbReference type="NCBIfam" id="NF011775">
    <property type="entry name" value="PRK15238.1"/>
    <property type="match status" value="1"/>
</dbReference>
<evidence type="ECO:0000256" key="2">
    <source>
        <dbReference type="ARBA" id="ARBA00022448"/>
    </source>
</evidence>
<dbReference type="Gene3D" id="1.20.1740.10">
    <property type="entry name" value="Amino acid/polyamine transporter I"/>
    <property type="match status" value="1"/>
</dbReference>
<evidence type="ECO:0000256" key="7">
    <source>
        <dbReference type="SAM" id="Phobius"/>
    </source>
</evidence>
<evidence type="ECO:0000256" key="1">
    <source>
        <dbReference type="ARBA" id="ARBA00004651"/>
    </source>
</evidence>
<feature type="transmembrane region" description="Helical" evidence="7">
    <location>
        <begin position="248"/>
        <end position="270"/>
    </location>
</feature>
<keyword evidence="6 7" id="KW-0472">Membrane</keyword>
<feature type="transmembrane region" description="Helical" evidence="7">
    <location>
        <begin position="325"/>
        <end position="344"/>
    </location>
</feature>
<dbReference type="RefSeq" id="WP_253359898.1">
    <property type="nucleotide sequence ID" value="NZ_JAIULA010000007.1"/>
</dbReference>